<name>A0ABS8VBN7_DATST</name>
<comment type="caution">
    <text evidence="1">The sequence shown here is derived from an EMBL/GenBank/DDBJ whole genome shotgun (WGS) entry which is preliminary data.</text>
</comment>
<protein>
    <submittedName>
        <fullName evidence="1">Uncharacterized protein</fullName>
    </submittedName>
</protein>
<organism evidence="1 2">
    <name type="scientific">Datura stramonium</name>
    <name type="common">Jimsonweed</name>
    <name type="synonym">Common thornapple</name>
    <dbReference type="NCBI Taxonomy" id="4076"/>
    <lineage>
        <taxon>Eukaryota</taxon>
        <taxon>Viridiplantae</taxon>
        <taxon>Streptophyta</taxon>
        <taxon>Embryophyta</taxon>
        <taxon>Tracheophyta</taxon>
        <taxon>Spermatophyta</taxon>
        <taxon>Magnoliopsida</taxon>
        <taxon>eudicotyledons</taxon>
        <taxon>Gunneridae</taxon>
        <taxon>Pentapetalae</taxon>
        <taxon>asterids</taxon>
        <taxon>lamiids</taxon>
        <taxon>Solanales</taxon>
        <taxon>Solanaceae</taxon>
        <taxon>Solanoideae</taxon>
        <taxon>Datureae</taxon>
        <taxon>Datura</taxon>
    </lineage>
</organism>
<evidence type="ECO:0000313" key="1">
    <source>
        <dbReference type="EMBL" id="MCD9644149.1"/>
    </source>
</evidence>
<proteinExistence type="predicted"/>
<dbReference type="EMBL" id="JACEIK010004093">
    <property type="protein sequence ID" value="MCD9644149.1"/>
    <property type="molecule type" value="Genomic_DNA"/>
</dbReference>
<reference evidence="1 2" key="1">
    <citation type="journal article" date="2021" name="BMC Genomics">
        <title>Datura genome reveals duplications of psychoactive alkaloid biosynthetic genes and high mutation rate following tissue culture.</title>
        <authorList>
            <person name="Rajewski A."/>
            <person name="Carter-House D."/>
            <person name="Stajich J."/>
            <person name="Litt A."/>
        </authorList>
    </citation>
    <scope>NUCLEOTIDE SEQUENCE [LARGE SCALE GENOMIC DNA]</scope>
    <source>
        <strain evidence="1">AR-01</strain>
    </source>
</reference>
<accession>A0ABS8VBN7</accession>
<dbReference type="Proteomes" id="UP000823775">
    <property type="component" value="Unassembled WGS sequence"/>
</dbReference>
<evidence type="ECO:0000313" key="2">
    <source>
        <dbReference type="Proteomes" id="UP000823775"/>
    </source>
</evidence>
<sequence>MASIFPKPSLVYYLEEDDQIPQNSMAQTQGGTPIQLTSLPKIELTKSQKSALANLTSGESLEQDRIGIKKDMSESLETVIEGVSTHLEKDENEIDKIELQREKGKIVTGDTYLEMGVSTTMSESVKVENDDEDDNVLLSSRLEILKT</sequence>
<gene>
    <name evidence="1" type="ORF">HAX54_032166</name>
</gene>
<keyword evidence="2" id="KW-1185">Reference proteome</keyword>